<feature type="transmembrane region" description="Helical" evidence="2">
    <location>
        <begin position="163"/>
        <end position="185"/>
    </location>
</feature>
<reference evidence="4 5" key="1">
    <citation type="journal article" date="2019" name="Emerg. Microbes Infect.">
        <title>Comprehensive subspecies identification of 175 nontuberculous mycobacteria species based on 7547 genomic profiles.</title>
        <authorList>
            <person name="Matsumoto Y."/>
            <person name="Kinjo T."/>
            <person name="Motooka D."/>
            <person name="Nabeya D."/>
            <person name="Jung N."/>
            <person name="Uechi K."/>
            <person name="Horii T."/>
            <person name="Iida T."/>
            <person name="Fujita J."/>
            <person name="Nakamura S."/>
        </authorList>
    </citation>
    <scope>NUCLEOTIDE SEQUENCE [LARGE SCALE GENOMIC DNA]</scope>
    <source>
        <strain evidence="4 5">JCM 12272</strain>
    </source>
</reference>
<name>A0A6N4ULU4_9MYCO</name>
<keyword evidence="5" id="KW-1185">Reference proteome</keyword>
<dbReference type="AlphaFoldDB" id="A0A6N4ULU4"/>
<evidence type="ECO:0000259" key="3">
    <source>
        <dbReference type="PROSITE" id="PS50887"/>
    </source>
</evidence>
<evidence type="ECO:0000313" key="4">
    <source>
        <dbReference type="EMBL" id="BBX26106.1"/>
    </source>
</evidence>
<dbReference type="EMBL" id="AP022565">
    <property type="protein sequence ID" value="BBX26106.1"/>
    <property type="molecule type" value="Genomic_DNA"/>
</dbReference>
<evidence type="ECO:0000256" key="2">
    <source>
        <dbReference type="SAM" id="Phobius"/>
    </source>
</evidence>
<dbReference type="RefSeq" id="WP_235682958.1">
    <property type="nucleotide sequence ID" value="NZ_AP022565.1"/>
</dbReference>
<dbReference type="SUPFAM" id="SSF55073">
    <property type="entry name" value="Nucleotide cyclase"/>
    <property type="match status" value="1"/>
</dbReference>
<keyword evidence="2" id="KW-0812">Transmembrane</keyword>
<evidence type="ECO:0000256" key="1">
    <source>
        <dbReference type="SAM" id="MobiDB-lite"/>
    </source>
</evidence>
<feature type="region of interest" description="Disordered" evidence="1">
    <location>
        <begin position="350"/>
        <end position="369"/>
    </location>
</feature>
<dbReference type="InterPro" id="IPR000160">
    <property type="entry name" value="GGDEF_dom"/>
</dbReference>
<dbReference type="Pfam" id="PF00990">
    <property type="entry name" value="GGDEF"/>
    <property type="match status" value="1"/>
</dbReference>
<accession>A0A6N4ULU4</accession>
<dbReference type="Gene3D" id="3.30.70.270">
    <property type="match status" value="1"/>
</dbReference>
<protein>
    <submittedName>
        <fullName evidence="4">Diguanylate cyclase</fullName>
    </submittedName>
</protein>
<keyword evidence="2" id="KW-1133">Transmembrane helix</keyword>
<dbReference type="KEGG" id="malv:MALV_12310"/>
<dbReference type="InterPro" id="IPR029787">
    <property type="entry name" value="Nucleotide_cyclase"/>
</dbReference>
<dbReference type="PROSITE" id="PS50887">
    <property type="entry name" value="GGDEF"/>
    <property type="match status" value="1"/>
</dbReference>
<feature type="transmembrane region" description="Helical" evidence="2">
    <location>
        <begin position="60"/>
        <end position="79"/>
    </location>
</feature>
<gene>
    <name evidence="4" type="ORF">MALV_12310</name>
</gene>
<sequence length="369" mass="39456">MQSITPGCGLNPFDHYYARTALLAAQGKRTQMQRLIGVTIIGLSLVPLLVLVSPKGPHGGLQYVAVAVGIGGLTLAQWWWRRQWPSRTQSWTVVSLGTACIGATCILLVDPVVGLMGSSSLSLVAAYTAFLHSRRVLHLIWVASGAIVVFLGVRVALTDVWLGVAGTLVALLVILSTSALCRIAVELIEPDRLQHPGEIDPLTGLLNRGAFDMHTATMLGSHSRHDDQYLVVVAVGIDDMALLGDMDGNHSTLHARIAVAQAIRETVRHKVPLAHVSDSEFLIADVFKTNDPSPLVNRIRMALTTTPMRLTASIGTACSQLRPLTELPTPQVVDALVALAGTAMNQSKAQGGNRATYAHFPTPTMDPDA</sequence>
<organism evidence="4 5">
    <name type="scientific">Mycolicibacterium alvei</name>
    <dbReference type="NCBI Taxonomy" id="67081"/>
    <lineage>
        <taxon>Bacteria</taxon>
        <taxon>Bacillati</taxon>
        <taxon>Actinomycetota</taxon>
        <taxon>Actinomycetes</taxon>
        <taxon>Mycobacteriales</taxon>
        <taxon>Mycobacteriaceae</taxon>
        <taxon>Mycolicibacterium</taxon>
    </lineage>
</organism>
<evidence type="ECO:0000313" key="5">
    <source>
        <dbReference type="Proteomes" id="UP000466906"/>
    </source>
</evidence>
<proteinExistence type="predicted"/>
<feature type="transmembrane region" description="Helical" evidence="2">
    <location>
        <begin position="139"/>
        <end position="157"/>
    </location>
</feature>
<dbReference type="InterPro" id="IPR043128">
    <property type="entry name" value="Rev_trsase/Diguanyl_cyclase"/>
</dbReference>
<feature type="transmembrane region" description="Helical" evidence="2">
    <location>
        <begin position="91"/>
        <end position="109"/>
    </location>
</feature>
<feature type="domain" description="GGDEF" evidence="3">
    <location>
        <begin position="228"/>
        <end position="360"/>
    </location>
</feature>
<dbReference type="Proteomes" id="UP000466906">
    <property type="component" value="Chromosome"/>
</dbReference>
<keyword evidence="2" id="KW-0472">Membrane</keyword>
<dbReference type="SMART" id="SM00267">
    <property type="entry name" value="GGDEF"/>
    <property type="match status" value="1"/>
</dbReference>
<feature type="transmembrane region" description="Helical" evidence="2">
    <location>
        <begin position="35"/>
        <end position="54"/>
    </location>
</feature>